<dbReference type="AlphaFoldDB" id="A0A4S8M8R5"/>
<dbReference type="Proteomes" id="UP000297245">
    <property type="component" value="Unassembled WGS sequence"/>
</dbReference>
<feature type="compositionally biased region" description="Basic and acidic residues" evidence="1">
    <location>
        <begin position="161"/>
        <end position="183"/>
    </location>
</feature>
<gene>
    <name evidence="2" type="ORF">K435DRAFT_856315</name>
</gene>
<feature type="compositionally biased region" description="Pro residues" evidence="1">
    <location>
        <begin position="75"/>
        <end position="85"/>
    </location>
</feature>
<reference evidence="2 3" key="1">
    <citation type="journal article" date="2019" name="Nat. Ecol. Evol.">
        <title>Megaphylogeny resolves global patterns of mushroom evolution.</title>
        <authorList>
            <person name="Varga T."/>
            <person name="Krizsan K."/>
            <person name="Foldi C."/>
            <person name="Dima B."/>
            <person name="Sanchez-Garcia M."/>
            <person name="Sanchez-Ramirez S."/>
            <person name="Szollosi G.J."/>
            <person name="Szarkandi J.G."/>
            <person name="Papp V."/>
            <person name="Albert L."/>
            <person name="Andreopoulos W."/>
            <person name="Angelini C."/>
            <person name="Antonin V."/>
            <person name="Barry K.W."/>
            <person name="Bougher N.L."/>
            <person name="Buchanan P."/>
            <person name="Buyck B."/>
            <person name="Bense V."/>
            <person name="Catcheside P."/>
            <person name="Chovatia M."/>
            <person name="Cooper J."/>
            <person name="Damon W."/>
            <person name="Desjardin D."/>
            <person name="Finy P."/>
            <person name="Geml J."/>
            <person name="Haridas S."/>
            <person name="Hughes K."/>
            <person name="Justo A."/>
            <person name="Karasinski D."/>
            <person name="Kautmanova I."/>
            <person name="Kiss B."/>
            <person name="Kocsube S."/>
            <person name="Kotiranta H."/>
            <person name="LaButti K.M."/>
            <person name="Lechner B.E."/>
            <person name="Liimatainen K."/>
            <person name="Lipzen A."/>
            <person name="Lukacs Z."/>
            <person name="Mihaltcheva S."/>
            <person name="Morgado L.N."/>
            <person name="Niskanen T."/>
            <person name="Noordeloos M.E."/>
            <person name="Ohm R.A."/>
            <person name="Ortiz-Santana B."/>
            <person name="Ovrebo C."/>
            <person name="Racz N."/>
            <person name="Riley R."/>
            <person name="Savchenko A."/>
            <person name="Shiryaev A."/>
            <person name="Soop K."/>
            <person name="Spirin V."/>
            <person name="Szebenyi C."/>
            <person name="Tomsovsky M."/>
            <person name="Tulloss R.E."/>
            <person name="Uehling J."/>
            <person name="Grigoriev I.V."/>
            <person name="Vagvolgyi C."/>
            <person name="Papp T."/>
            <person name="Martin F.M."/>
            <person name="Miettinen O."/>
            <person name="Hibbett D.S."/>
            <person name="Nagy L.G."/>
        </authorList>
    </citation>
    <scope>NUCLEOTIDE SEQUENCE [LARGE SCALE GENOMIC DNA]</scope>
    <source>
        <strain evidence="2 3">CBS 962.96</strain>
    </source>
</reference>
<organism evidence="2 3">
    <name type="scientific">Dendrothele bispora (strain CBS 962.96)</name>
    <dbReference type="NCBI Taxonomy" id="1314807"/>
    <lineage>
        <taxon>Eukaryota</taxon>
        <taxon>Fungi</taxon>
        <taxon>Dikarya</taxon>
        <taxon>Basidiomycota</taxon>
        <taxon>Agaricomycotina</taxon>
        <taxon>Agaricomycetes</taxon>
        <taxon>Agaricomycetidae</taxon>
        <taxon>Agaricales</taxon>
        <taxon>Agaricales incertae sedis</taxon>
        <taxon>Dendrothele</taxon>
    </lineage>
</organism>
<keyword evidence="3" id="KW-1185">Reference proteome</keyword>
<feature type="region of interest" description="Disordered" evidence="1">
    <location>
        <begin position="72"/>
        <end position="335"/>
    </location>
</feature>
<dbReference type="EMBL" id="ML179130">
    <property type="protein sequence ID" value="THU98766.1"/>
    <property type="molecule type" value="Genomic_DNA"/>
</dbReference>
<accession>A0A4S8M8R5</accession>
<protein>
    <submittedName>
        <fullName evidence="2">Uncharacterized protein</fullName>
    </submittedName>
</protein>
<feature type="compositionally biased region" description="Basic and acidic residues" evidence="1">
    <location>
        <begin position="219"/>
        <end position="236"/>
    </location>
</feature>
<name>A0A4S8M8R5_DENBC</name>
<feature type="compositionally biased region" description="Basic residues" evidence="1">
    <location>
        <begin position="294"/>
        <end position="304"/>
    </location>
</feature>
<proteinExistence type="predicted"/>
<evidence type="ECO:0000313" key="2">
    <source>
        <dbReference type="EMBL" id="THU98766.1"/>
    </source>
</evidence>
<feature type="compositionally biased region" description="Low complexity" evidence="1">
    <location>
        <begin position="254"/>
        <end position="272"/>
    </location>
</feature>
<evidence type="ECO:0000313" key="3">
    <source>
        <dbReference type="Proteomes" id="UP000297245"/>
    </source>
</evidence>
<evidence type="ECO:0000256" key="1">
    <source>
        <dbReference type="SAM" id="MobiDB-lite"/>
    </source>
</evidence>
<sequence length="583" mass="62726">MTVLNLVSLTLIPNGQELPVWALDHHRINDFKMVIKTVAGSKAFSWNTPLPRNQYGALPDPYDIPLLDEEDVAPPVVPQPTPSIPGPSHANIPSANVNLVPTDDSRQTSVDRQIADRASTAPAPPKPRMKTKTTTARPSNLQGEPSVVIYRKPVQQPAAETPRESTPKALEDKPDDDKSREDAATPDDFLALRRTPRAAAQKSKEALDLQVKNSRKRPREPSSEVDGEYKNSKTDSSDEESLAVATKKQRQTKDSSSSSKASSSKDAGPSKKTSTTKTVAGGSSKKTTAAKDTGKKKPAVKKARTPAPSKIDKGKRKAVSENPESEEVDAEPLKAKPDYDLPGKVVDSAFLRGRMALVTADFKKLETPPGFSGLETLPYLTPAEYIANDIQNTRLFPSRPGRAASTNEKDYPDVFVASHRLGAGYSLKDLVETTRNIGAVRQIVADHKVVTCAACAAGAHTKTCVPMGVGLPCVACRGSGIPCSLNSELDRLEVSSRTGYEVFAQCSPVIANQLRRINATTSNFVTASGLADSIKFNLGSEVAIHWLGRGKSTGGSYLNRLSVILEAARSAFSGHFYSYKSTV</sequence>